<evidence type="ECO:0000256" key="3">
    <source>
        <dbReference type="ARBA" id="ARBA00022980"/>
    </source>
</evidence>
<dbReference type="InterPro" id="IPR007740">
    <property type="entry name" value="Ribosomal_mL49"/>
</dbReference>
<dbReference type="STRING" id="597456.A0A0L7QUL5"/>
<evidence type="ECO:0000256" key="1">
    <source>
        <dbReference type="ARBA" id="ARBA00004173"/>
    </source>
</evidence>
<evidence type="ECO:0000313" key="9">
    <source>
        <dbReference type="Proteomes" id="UP000053825"/>
    </source>
</evidence>
<keyword evidence="3 8" id="KW-0689">Ribosomal protein</keyword>
<dbReference type="EMBL" id="KQ414735">
    <property type="protein sequence ID" value="KOC62315.1"/>
    <property type="molecule type" value="Genomic_DNA"/>
</dbReference>
<organism evidence="8 9">
    <name type="scientific">Habropoda laboriosa</name>
    <dbReference type="NCBI Taxonomy" id="597456"/>
    <lineage>
        <taxon>Eukaryota</taxon>
        <taxon>Metazoa</taxon>
        <taxon>Ecdysozoa</taxon>
        <taxon>Arthropoda</taxon>
        <taxon>Hexapoda</taxon>
        <taxon>Insecta</taxon>
        <taxon>Pterygota</taxon>
        <taxon>Neoptera</taxon>
        <taxon>Endopterygota</taxon>
        <taxon>Hymenoptera</taxon>
        <taxon>Apocrita</taxon>
        <taxon>Aculeata</taxon>
        <taxon>Apoidea</taxon>
        <taxon>Anthophila</taxon>
        <taxon>Apidae</taxon>
        <taxon>Habropoda</taxon>
    </lineage>
</organism>
<dbReference type="AlphaFoldDB" id="A0A0L7QUL5"/>
<keyword evidence="5" id="KW-0687">Ribonucleoprotein</keyword>
<dbReference type="GO" id="GO:0005762">
    <property type="term" value="C:mitochondrial large ribosomal subunit"/>
    <property type="evidence" value="ECO:0007669"/>
    <property type="project" value="TreeGrafter"/>
</dbReference>
<comment type="subcellular location">
    <subcellularLocation>
        <location evidence="1">Mitochondrion</location>
    </subcellularLocation>
</comment>
<dbReference type="PANTHER" id="PTHR13477">
    <property type="entry name" value="MITOCHONDRIAL 39S RIBOSOMAL PROTEIN L49"/>
    <property type="match status" value="1"/>
</dbReference>
<dbReference type="GO" id="GO:0003735">
    <property type="term" value="F:structural constituent of ribosome"/>
    <property type="evidence" value="ECO:0007669"/>
    <property type="project" value="InterPro"/>
</dbReference>
<protein>
    <recommendedName>
        <fullName evidence="6">Large ribosomal subunit protein mL49</fullName>
    </recommendedName>
    <alternativeName>
        <fullName evidence="7">39S ribosomal protein L49, mitochondrial</fullName>
    </alternativeName>
</protein>
<name>A0A0L7QUL5_9HYME</name>
<evidence type="ECO:0000256" key="6">
    <source>
        <dbReference type="ARBA" id="ARBA00035191"/>
    </source>
</evidence>
<evidence type="ECO:0000256" key="5">
    <source>
        <dbReference type="ARBA" id="ARBA00023274"/>
    </source>
</evidence>
<gene>
    <name evidence="8" type="ORF">WH47_04073</name>
</gene>
<evidence type="ECO:0000256" key="4">
    <source>
        <dbReference type="ARBA" id="ARBA00023128"/>
    </source>
</evidence>
<evidence type="ECO:0000256" key="7">
    <source>
        <dbReference type="ARBA" id="ARBA00035545"/>
    </source>
</evidence>
<reference evidence="8 9" key="1">
    <citation type="submission" date="2015-07" db="EMBL/GenBank/DDBJ databases">
        <title>The genome of Habropoda laboriosa.</title>
        <authorList>
            <person name="Pan H."/>
            <person name="Kapheim K."/>
        </authorList>
    </citation>
    <scope>NUCLEOTIDE SEQUENCE [LARGE SCALE GENOMIC DNA]</scope>
    <source>
        <strain evidence="8">0110345459</strain>
    </source>
</reference>
<dbReference type="PANTHER" id="PTHR13477:SF0">
    <property type="entry name" value="LARGE RIBOSOMAL SUBUNIT PROTEIN ML49"/>
    <property type="match status" value="1"/>
</dbReference>
<dbReference type="Proteomes" id="UP000053825">
    <property type="component" value="Unassembled WGS sequence"/>
</dbReference>
<accession>A0A0L7QUL5</accession>
<proteinExistence type="inferred from homology"/>
<dbReference type="Pfam" id="PF05046">
    <property type="entry name" value="Img2"/>
    <property type="match status" value="1"/>
</dbReference>
<comment type="similarity">
    <text evidence="2">Belongs to the mitochondrion-specific ribosomal protein mL49 family.</text>
</comment>
<evidence type="ECO:0000256" key="2">
    <source>
        <dbReference type="ARBA" id="ARBA00005677"/>
    </source>
</evidence>
<keyword evidence="9" id="KW-1185">Reference proteome</keyword>
<dbReference type="FunFam" id="3.30.780.10:FF:000009">
    <property type="entry name" value="39S ribosomal protein L49, mitochondrial"/>
    <property type="match status" value="1"/>
</dbReference>
<evidence type="ECO:0000313" key="8">
    <source>
        <dbReference type="EMBL" id="KOC62315.1"/>
    </source>
</evidence>
<sequence length="142" mass="17203">MYEEDPSKYTNYEVTRDPKEWKYVERLLKSKVIPEISLENKEYPSGWKPPIAKPKDHPYYVQRTRNYMQPVYLHIFHRGMRRTTVIRKIHGDIWALESDLKKYIEKCEKKPIGVRVNELIGEIKFRGDYVNLIKKWLNEKGF</sequence>
<keyword evidence="4" id="KW-0496">Mitochondrion</keyword>
<dbReference type="OrthoDB" id="19439at2759"/>
<dbReference type="GO" id="GO:0006412">
    <property type="term" value="P:translation"/>
    <property type="evidence" value="ECO:0007669"/>
    <property type="project" value="InterPro"/>
</dbReference>
<dbReference type="Gene3D" id="3.30.780.10">
    <property type="entry name" value="SUI1-like domain"/>
    <property type="match status" value="1"/>
</dbReference>